<proteinExistence type="predicted"/>
<name>A0A4C2AE47_EUMVA</name>
<keyword evidence="2" id="KW-1185">Reference proteome</keyword>
<dbReference type="AlphaFoldDB" id="A0A4C2AE47"/>
<sequence>MPYDTCKQSGCQGEMRLVRVSQLPHCLGCVVAFCYRVHSSRSHDYVQYDYGALLHFQDTVSEFRSTISINLKIDVIYIIHSEWLTSRIASALADLGYKPTHPGTRRRGTTASRRGLSRPTCRPCNALPY</sequence>
<comment type="caution">
    <text evidence="1">The sequence shown here is derived from an EMBL/GenBank/DDBJ whole genome shotgun (WGS) entry which is preliminary data.</text>
</comment>
<gene>
    <name evidence="1" type="ORF">EVAR_101129_1</name>
</gene>
<reference evidence="1 2" key="1">
    <citation type="journal article" date="2019" name="Commun. Biol.">
        <title>The bagworm genome reveals a unique fibroin gene that provides high tensile strength.</title>
        <authorList>
            <person name="Kono N."/>
            <person name="Nakamura H."/>
            <person name="Ohtoshi R."/>
            <person name="Tomita M."/>
            <person name="Numata K."/>
            <person name="Arakawa K."/>
        </authorList>
    </citation>
    <scope>NUCLEOTIDE SEQUENCE [LARGE SCALE GENOMIC DNA]</scope>
</reference>
<evidence type="ECO:0000313" key="2">
    <source>
        <dbReference type="Proteomes" id="UP000299102"/>
    </source>
</evidence>
<dbReference type="Proteomes" id="UP000299102">
    <property type="component" value="Unassembled WGS sequence"/>
</dbReference>
<evidence type="ECO:0000313" key="1">
    <source>
        <dbReference type="EMBL" id="GBP97107.1"/>
    </source>
</evidence>
<protein>
    <submittedName>
        <fullName evidence="1">Uncharacterized protein</fullName>
    </submittedName>
</protein>
<accession>A0A4C2AE47</accession>
<dbReference type="EMBL" id="BGZK01002871">
    <property type="protein sequence ID" value="GBP97107.1"/>
    <property type="molecule type" value="Genomic_DNA"/>
</dbReference>
<organism evidence="1 2">
    <name type="scientific">Eumeta variegata</name>
    <name type="common">Bagworm moth</name>
    <name type="synonym">Eumeta japonica</name>
    <dbReference type="NCBI Taxonomy" id="151549"/>
    <lineage>
        <taxon>Eukaryota</taxon>
        <taxon>Metazoa</taxon>
        <taxon>Ecdysozoa</taxon>
        <taxon>Arthropoda</taxon>
        <taxon>Hexapoda</taxon>
        <taxon>Insecta</taxon>
        <taxon>Pterygota</taxon>
        <taxon>Neoptera</taxon>
        <taxon>Endopterygota</taxon>
        <taxon>Lepidoptera</taxon>
        <taxon>Glossata</taxon>
        <taxon>Ditrysia</taxon>
        <taxon>Tineoidea</taxon>
        <taxon>Psychidae</taxon>
        <taxon>Oiketicinae</taxon>
        <taxon>Eumeta</taxon>
    </lineage>
</organism>